<evidence type="ECO:0000313" key="3">
    <source>
        <dbReference type="EMBL" id="OUN43565.1"/>
    </source>
</evidence>
<organism evidence="3 4">
    <name type="scientific">Anaerotignum lactatifermentans</name>
    <dbReference type="NCBI Taxonomy" id="160404"/>
    <lineage>
        <taxon>Bacteria</taxon>
        <taxon>Bacillati</taxon>
        <taxon>Bacillota</taxon>
        <taxon>Clostridia</taxon>
        <taxon>Lachnospirales</taxon>
        <taxon>Anaerotignaceae</taxon>
        <taxon>Anaerotignum</taxon>
    </lineage>
</organism>
<feature type="region of interest" description="Disordered" evidence="1">
    <location>
        <begin position="57"/>
        <end position="86"/>
    </location>
</feature>
<evidence type="ECO:0000313" key="4">
    <source>
        <dbReference type="Proteomes" id="UP000195455"/>
    </source>
</evidence>
<evidence type="ECO:0008006" key="5">
    <source>
        <dbReference type="Google" id="ProtNLM"/>
    </source>
</evidence>
<feature type="transmembrane region" description="Helical" evidence="2">
    <location>
        <begin position="36"/>
        <end position="53"/>
    </location>
</feature>
<gene>
    <name evidence="3" type="ORF">B5G26_06900</name>
</gene>
<dbReference type="InterPro" id="IPR024422">
    <property type="entry name" value="Protein_unknown_function_OB"/>
</dbReference>
<evidence type="ECO:0000256" key="1">
    <source>
        <dbReference type="SAM" id="MobiDB-lite"/>
    </source>
</evidence>
<dbReference type="AlphaFoldDB" id="A0A1Y3U5Y8"/>
<dbReference type="Proteomes" id="UP000195455">
    <property type="component" value="Unassembled WGS sequence"/>
</dbReference>
<keyword evidence="2" id="KW-1133">Transmembrane helix</keyword>
<reference evidence="4" key="1">
    <citation type="submission" date="2017-04" db="EMBL/GenBank/DDBJ databases">
        <title>Function of individual gut microbiota members based on whole genome sequencing of pure cultures obtained from chicken caecum.</title>
        <authorList>
            <person name="Medvecky M."/>
            <person name="Cejkova D."/>
            <person name="Polansky O."/>
            <person name="Karasova D."/>
            <person name="Kubasova T."/>
            <person name="Cizek A."/>
            <person name="Rychlik I."/>
        </authorList>
    </citation>
    <scope>NUCLEOTIDE SEQUENCE [LARGE SCALE GENOMIC DNA]</scope>
    <source>
        <strain evidence="4">An75</strain>
    </source>
</reference>
<keyword evidence="2" id="KW-0812">Transmembrane</keyword>
<dbReference type="Pfam" id="PF12869">
    <property type="entry name" value="tRNA_anti-like"/>
    <property type="match status" value="1"/>
</dbReference>
<comment type="caution">
    <text evidence="3">The sequence shown here is derived from an EMBL/GenBank/DDBJ whole genome shotgun (WGS) entry which is preliminary data.</text>
</comment>
<sequence>METPKTKKCKFCQSEIPQKASVCPQCGKKQGGKAKWVIAVIVVLLIFSALMGGEEKPTSSSGGNAPVAENNAATEPSNTEAEETAPVEIMEISPAELLSSYEANEVKGDALYEGKTMRLSGTVGSIGKDIVDDVYITFAGEEFAITSVQCYFSDEAQIEKVMELQEGDAITLVGVCDGKFGNVLIKDCVFE</sequence>
<name>A0A1Y3U5Y8_9FIRM</name>
<dbReference type="RefSeq" id="WP_087989178.1">
    <property type="nucleotide sequence ID" value="NZ_NFHM01000008.1"/>
</dbReference>
<accession>A0A1Y3U5Y8</accession>
<protein>
    <recommendedName>
        <fullName evidence="5">tRNA_anti-like</fullName>
    </recommendedName>
</protein>
<evidence type="ECO:0000256" key="2">
    <source>
        <dbReference type="SAM" id="Phobius"/>
    </source>
</evidence>
<proteinExistence type="predicted"/>
<dbReference type="EMBL" id="NFHM01000008">
    <property type="protein sequence ID" value="OUN43565.1"/>
    <property type="molecule type" value="Genomic_DNA"/>
</dbReference>
<keyword evidence="2" id="KW-0472">Membrane</keyword>